<evidence type="ECO:0000313" key="1">
    <source>
        <dbReference type="EMBL" id="MBB6431230.1"/>
    </source>
</evidence>
<protein>
    <submittedName>
        <fullName evidence="1">Uncharacterized protein</fullName>
    </submittedName>
</protein>
<comment type="caution">
    <text evidence="1">The sequence shown here is derived from an EMBL/GenBank/DDBJ whole genome shotgun (WGS) entry which is preliminary data.</text>
</comment>
<accession>A0A7X0HBA8</accession>
<organism evidence="1 2">
    <name type="scientific">Algisphaera agarilytica</name>
    <dbReference type="NCBI Taxonomy" id="1385975"/>
    <lineage>
        <taxon>Bacteria</taxon>
        <taxon>Pseudomonadati</taxon>
        <taxon>Planctomycetota</taxon>
        <taxon>Phycisphaerae</taxon>
        <taxon>Phycisphaerales</taxon>
        <taxon>Phycisphaeraceae</taxon>
        <taxon>Algisphaera</taxon>
    </lineage>
</organism>
<gene>
    <name evidence="1" type="ORF">HNQ40_003036</name>
</gene>
<dbReference type="RefSeq" id="WP_184678714.1">
    <property type="nucleotide sequence ID" value="NZ_JACHGY010000001.1"/>
</dbReference>
<sequence length="155" mass="17670">MSEETPNQPEPPHRVMIVVGSHLRAEEADRPLAYRMVEEIEEWKERHEAKLGVEIEPIVCTDLWYLNHEDLRSLPTICIGGPGVNALSAYLAQHLSDENREADVLLQIDPDFTDLQACIWGTDHELTSHGLQLFVDRYLDAYLRAVATQVEPRAE</sequence>
<proteinExistence type="predicted"/>
<keyword evidence="2" id="KW-1185">Reference proteome</keyword>
<reference evidence="1 2" key="1">
    <citation type="submission" date="2020-08" db="EMBL/GenBank/DDBJ databases">
        <title>Genomic Encyclopedia of Type Strains, Phase IV (KMG-IV): sequencing the most valuable type-strain genomes for metagenomic binning, comparative biology and taxonomic classification.</title>
        <authorList>
            <person name="Goeker M."/>
        </authorList>
    </citation>
    <scope>NUCLEOTIDE SEQUENCE [LARGE SCALE GENOMIC DNA]</scope>
    <source>
        <strain evidence="1 2">DSM 103725</strain>
    </source>
</reference>
<dbReference type="EMBL" id="JACHGY010000001">
    <property type="protein sequence ID" value="MBB6431230.1"/>
    <property type="molecule type" value="Genomic_DNA"/>
</dbReference>
<dbReference type="AlphaFoldDB" id="A0A7X0HBA8"/>
<dbReference type="Proteomes" id="UP000541810">
    <property type="component" value="Unassembled WGS sequence"/>
</dbReference>
<name>A0A7X0HBA8_9BACT</name>
<evidence type="ECO:0000313" key="2">
    <source>
        <dbReference type="Proteomes" id="UP000541810"/>
    </source>
</evidence>